<dbReference type="HOGENOM" id="CLU_2804876_0_0_9"/>
<dbReference type="Proteomes" id="UP000003490">
    <property type="component" value="Unassembled WGS sequence"/>
</dbReference>
<dbReference type="AlphaFoldDB" id="A7VNB7"/>
<reference evidence="1 3" key="2">
    <citation type="submission" date="2007-08" db="EMBL/GenBank/DDBJ databases">
        <authorList>
            <person name="Fulton L."/>
            <person name="Clifton S."/>
            <person name="Fulton B."/>
            <person name="Xu J."/>
            <person name="Minx P."/>
            <person name="Pepin K.H."/>
            <person name="Johnson M."/>
            <person name="Thiruvilangam P."/>
            <person name="Bhonagiri V."/>
            <person name="Nash W.E."/>
            <person name="Wang C."/>
            <person name="Mardis E.R."/>
            <person name="Wilson R.K."/>
        </authorList>
    </citation>
    <scope>NUCLEOTIDE SEQUENCE [LARGE SCALE GENOMIC DNA]</scope>
    <source>
        <strain evidence="1 3">DSM 753</strain>
    </source>
</reference>
<protein>
    <submittedName>
        <fullName evidence="1">Uncharacterized protein</fullName>
    </submittedName>
</protein>
<comment type="caution">
    <text evidence="1">The sequence shown here is derived from an EMBL/GenBank/DDBJ whole genome shotgun (WGS) entry which is preliminary data.</text>
</comment>
<evidence type="ECO:0000313" key="4">
    <source>
        <dbReference type="Proteomes" id="UP000220611"/>
    </source>
</evidence>
<dbReference type="EMBL" id="NOXF01000021">
    <property type="protein sequence ID" value="PEQ23281.1"/>
    <property type="molecule type" value="Genomic_DNA"/>
</dbReference>
<reference evidence="1 3" key="1">
    <citation type="submission" date="2007-08" db="EMBL/GenBank/DDBJ databases">
        <title>Draft genome sequence of Clostridium leptum (DSM 753).</title>
        <authorList>
            <person name="Sudarsanam P."/>
            <person name="Ley R."/>
            <person name="Guruge J."/>
            <person name="Turnbaugh P.J."/>
            <person name="Mahowald M."/>
            <person name="Liep D."/>
            <person name="Gordon J."/>
        </authorList>
    </citation>
    <scope>NUCLEOTIDE SEQUENCE [LARGE SCALE GENOMIC DNA]</scope>
    <source>
        <strain evidence="1 3">DSM 753</strain>
    </source>
</reference>
<evidence type="ECO:0000313" key="1">
    <source>
        <dbReference type="EMBL" id="EDO63187.1"/>
    </source>
</evidence>
<proteinExistence type="predicted"/>
<reference evidence="2 4" key="3">
    <citation type="submission" date="2017-07" db="EMBL/GenBank/DDBJ databases">
        <title>Prevalence of linear plasmids in Cutibacterium (Propionibacterium) acnes isolates obtained from prostatic tissue.</title>
        <authorList>
            <person name="Davidsson S."/>
            <person name="Carlsson J."/>
            <person name="Molling P."/>
            <person name="Andren O."/>
            <person name="Andersson S.-O."/>
            <person name="Brzuszkiewicz E."/>
            <person name="Poehlein A."/>
            <person name="Al-Zeer M."/>
            <person name="Brinkmann V."/>
            <person name="Scavenius C."/>
            <person name="Nazipi S."/>
            <person name="Soderquist B."/>
            <person name="Bruggemann H."/>
        </authorList>
    </citation>
    <scope>NUCLEOTIDE SEQUENCE [LARGE SCALE GENOMIC DNA]</scope>
    <source>
        <strain evidence="2 4">DSM 753</strain>
    </source>
</reference>
<dbReference type="EMBL" id="ABCB02000004">
    <property type="protein sequence ID" value="EDO63187.1"/>
    <property type="molecule type" value="Genomic_DNA"/>
</dbReference>
<evidence type="ECO:0000313" key="3">
    <source>
        <dbReference type="Proteomes" id="UP000003490"/>
    </source>
</evidence>
<accession>A7VNB7</accession>
<organism evidence="1 3">
    <name type="scientific">[Clostridium] leptum DSM 753</name>
    <dbReference type="NCBI Taxonomy" id="428125"/>
    <lineage>
        <taxon>Bacteria</taxon>
        <taxon>Bacillati</taxon>
        <taxon>Bacillota</taxon>
        <taxon>Clostridia</taxon>
        <taxon>Eubacteriales</taxon>
        <taxon>Oscillospiraceae</taxon>
        <taxon>Oscillospiraceae incertae sedis</taxon>
    </lineage>
</organism>
<gene>
    <name evidence="2" type="ORF">CH238_14560</name>
    <name evidence="1" type="ORF">CLOLEP_00041</name>
</gene>
<evidence type="ECO:0000313" key="2">
    <source>
        <dbReference type="EMBL" id="PEQ23281.1"/>
    </source>
</evidence>
<name>A7VNB7_9FIRM</name>
<keyword evidence="4" id="KW-1185">Reference proteome</keyword>
<dbReference type="Proteomes" id="UP000220611">
    <property type="component" value="Unassembled WGS sequence"/>
</dbReference>
<sequence>MDFFIRLLFFCFAGRGKKTPRICQAPAAVIFIKTSGLKILPLKGWVRVPAACPDIWWKRKTEKKMAI</sequence>